<keyword evidence="1" id="KW-0812">Transmembrane</keyword>
<dbReference type="EMBL" id="UYYB01009120">
    <property type="protein sequence ID" value="VDM68533.1"/>
    <property type="molecule type" value="Genomic_DNA"/>
</dbReference>
<gene>
    <name evidence="2" type="ORF">SVUK_LOCUS3531</name>
</gene>
<keyword evidence="1" id="KW-0472">Membrane</keyword>
<sequence length="79" mass="9284">MKTAAQVDSRHMRMFFILVCHILLIVLTLLFLNYEKYIEIEQRRQKLESTISDFAQRVVAAAHDPDAQVTVDVMRNYVE</sequence>
<evidence type="ECO:0000256" key="1">
    <source>
        <dbReference type="SAM" id="Phobius"/>
    </source>
</evidence>
<keyword evidence="1" id="KW-1133">Transmembrane helix</keyword>
<accession>A0A3P7IL10</accession>
<name>A0A3P7IL10_STRVU</name>
<protein>
    <submittedName>
        <fullName evidence="2">Uncharacterized protein</fullName>
    </submittedName>
</protein>
<feature type="non-terminal residue" evidence="2">
    <location>
        <position position="79"/>
    </location>
</feature>
<proteinExistence type="predicted"/>
<evidence type="ECO:0000313" key="3">
    <source>
        <dbReference type="Proteomes" id="UP000270094"/>
    </source>
</evidence>
<feature type="transmembrane region" description="Helical" evidence="1">
    <location>
        <begin position="12"/>
        <end position="34"/>
    </location>
</feature>
<dbReference type="AlphaFoldDB" id="A0A3P7IL10"/>
<organism evidence="2 3">
    <name type="scientific">Strongylus vulgaris</name>
    <name type="common">Blood worm</name>
    <dbReference type="NCBI Taxonomy" id="40348"/>
    <lineage>
        <taxon>Eukaryota</taxon>
        <taxon>Metazoa</taxon>
        <taxon>Ecdysozoa</taxon>
        <taxon>Nematoda</taxon>
        <taxon>Chromadorea</taxon>
        <taxon>Rhabditida</taxon>
        <taxon>Rhabditina</taxon>
        <taxon>Rhabditomorpha</taxon>
        <taxon>Strongyloidea</taxon>
        <taxon>Strongylidae</taxon>
        <taxon>Strongylus</taxon>
    </lineage>
</organism>
<evidence type="ECO:0000313" key="2">
    <source>
        <dbReference type="EMBL" id="VDM68533.1"/>
    </source>
</evidence>
<reference evidence="2 3" key="1">
    <citation type="submission" date="2018-11" db="EMBL/GenBank/DDBJ databases">
        <authorList>
            <consortium name="Pathogen Informatics"/>
        </authorList>
    </citation>
    <scope>NUCLEOTIDE SEQUENCE [LARGE SCALE GENOMIC DNA]</scope>
</reference>
<dbReference type="Proteomes" id="UP000270094">
    <property type="component" value="Unassembled WGS sequence"/>
</dbReference>
<keyword evidence="3" id="KW-1185">Reference proteome</keyword>
<dbReference type="OrthoDB" id="10506895at2759"/>